<comment type="caution">
    <text evidence="2">The sequence shown here is derived from an EMBL/GenBank/DDBJ whole genome shotgun (WGS) entry which is preliminary data.</text>
</comment>
<organism evidence="2 3">
    <name type="scientific">Faecalibacterium cf. prausnitzii KLE1255</name>
    <dbReference type="NCBI Taxonomy" id="748224"/>
    <lineage>
        <taxon>Bacteria</taxon>
        <taxon>Bacillati</taxon>
        <taxon>Bacillota</taxon>
        <taxon>Clostridia</taxon>
        <taxon>Eubacteriales</taxon>
        <taxon>Oscillospiraceae</taxon>
        <taxon>Faecalibacterium</taxon>
    </lineage>
</organism>
<dbReference type="BioCyc" id="FCF748224-HMP:GTSS-1381-MONOMER"/>
<evidence type="ECO:0000256" key="1">
    <source>
        <dbReference type="SAM" id="MobiDB-lite"/>
    </source>
</evidence>
<dbReference type="STRING" id="748224.HMPREF9436_02275"/>
<feature type="compositionally biased region" description="Polar residues" evidence="1">
    <location>
        <begin position="96"/>
        <end position="111"/>
    </location>
</feature>
<accession>E2ZKS2</accession>
<proteinExistence type="predicted"/>
<dbReference type="HOGENOM" id="CLU_2000492_0_0_9"/>
<dbReference type="EMBL" id="AECU01000174">
    <property type="protein sequence ID" value="EFQ06247.1"/>
    <property type="molecule type" value="Genomic_DNA"/>
</dbReference>
<dbReference type="AlphaFoldDB" id="E2ZKS2"/>
<name>E2ZKS2_9FIRM</name>
<feature type="region of interest" description="Disordered" evidence="1">
    <location>
        <begin position="96"/>
        <end position="124"/>
    </location>
</feature>
<dbReference type="Proteomes" id="UP000006028">
    <property type="component" value="Unassembled WGS sequence"/>
</dbReference>
<sequence length="124" mass="13391">MPRVQRGKVSATFEAREAAGCGSLRLLCALRGTRILQAAAPTAPPCFGHWPRSSPLQTKGCSPLIIPKQMGSIQKIQVAPLKDFLCCADFKAPQSLCDSSPQGNERQQMQLLATAPSREKANQE</sequence>
<reference evidence="2 3" key="1">
    <citation type="submission" date="2010-08" db="EMBL/GenBank/DDBJ databases">
        <authorList>
            <person name="Weinstock G."/>
            <person name="Sodergren E."/>
            <person name="Clifton S."/>
            <person name="Fulton L."/>
            <person name="Fulton B."/>
            <person name="Courtney L."/>
            <person name="Fronick C."/>
            <person name="Harrison M."/>
            <person name="Strong C."/>
            <person name="Farmer C."/>
            <person name="Delahaunty K."/>
            <person name="Markovic C."/>
            <person name="Hall O."/>
            <person name="Minx P."/>
            <person name="Tomlinson C."/>
            <person name="Mitreva M."/>
            <person name="Hou S."/>
            <person name="Chen J."/>
            <person name="Wollam A."/>
            <person name="Pepin K.H."/>
            <person name="Johnson M."/>
            <person name="Bhonagiri V."/>
            <person name="Zhang X."/>
            <person name="Suruliraj S."/>
            <person name="Warren W."/>
            <person name="Chinwalla A."/>
            <person name="Mardis E.R."/>
            <person name="Wilson R.K."/>
        </authorList>
    </citation>
    <scope>NUCLEOTIDE SEQUENCE [LARGE SCALE GENOMIC DNA]</scope>
    <source>
        <strain evidence="2 3">KLE1255</strain>
    </source>
</reference>
<protein>
    <submittedName>
        <fullName evidence="2">Uncharacterized protein</fullName>
    </submittedName>
</protein>
<evidence type="ECO:0000313" key="2">
    <source>
        <dbReference type="EMBL" id="EFQ06247.1"/>
    </source>
</evidence>
<evidence type="ECO:0000313" key="3">
    <source>
        <dbReference type="Proteomes" id="UP000006028"/>
    </source>
</evidence>
<gene>
    <name evidence="2" type="ORF">HMPREF9436_02275</name>
</gene>